<comment type="caution">
    <text evidence="2">The sequence shown here is derived from an EMBL/GenBank/DDBJ whole genome shotgun (WGS) entry which is preliminary data.</text>
</comment>
<organism evidence="2 3">
    <name type="scientific">Roseinatronobacter thiooxidans</name>
    <dbReference type="NCBI Taxonomy" id="121821"/>
    <lineage>
        <taxon>Bacteria</taxon>
        <taxon>Pseudomonadati</taxon>
        <taxon>Pseudomonadota</taxon>
        <taxon>Alphaproteobacteria</taxon>
        <taxon>Rhodobacterales</taxon>
        <taxon>Paracoccaceae</taxon>
        <taxon>Roseinatronobacter</taxon>
    </lineage>
</organism>
<feature type="region of interest" description="Disordered" evidence="1">
    <location>
        <begin position="602"/>
        <end position="621"/>
    </location>
</feature>
<accession>A0A2W7QE80</accession>
<keyword evidence="3" id="KW-1185">Reference proteome</keyword>
<dbReference type="STRING" id="121821.GCA_001870675_01141"/>
<reference evidence="2 3" key="1">
    <citation type="submission" date="2018-06" db="EMBL/GenBank/DDBJ databases">
        <title>Genomic Encyclopedia of Archaeal and Bacterial Type Strains, Phase II (KMG-II): from individual species to whole genera.</title>
        <authorList>
            <person name="Goeker M."/>
        </authorList>
    </citation>
    <scope>NUCLEOTIDE SEQUENCE [LARGE SCALE GENOMIC DNA]</scope>
    <source>
        <strain evidence="2 3">DSM 13087</strain>
    </source>
</reference>
<gene>
    <name evidence="2" type="ORF">LY56_01731</name>
</gene>
<evidence type="ECO:0000313" key="2">
    <source>
        <dbReference type="EMBL" id="PZX45706.1"/>
    </source>
</evidence>
<evidence type="ECO:0000256" key="1">
    <source>
        <dbReference type="SAM" id="MobiDB-lite"/>
    </source>
</evidence>
<dbReference type="Proteomes" id="UP000249364">
    <property type="component" value="Unassembled WGS sequence"/>
</dbReference>
<dbReference type="EMBL" id="QKZQ01000006">
    <property type="protein sequence ID" value="PZX45706.1"/>
    <property type="molecule type" value="Genomic_DNA"/>
</dbReference>
<proteinExistence type="predicted"/>
<name>A0A2W7QE80_9RHOB</name>
<evidence type="ECO:0000313" key="3">
    <source>
        <dbReference type="Proteomes" id="UP000249364"/>
    </source>
</evidence>
<protein>
    <submittedName>
        <fullName evidence="2">Uncharacterized protein</fullName>
    </submittedName>
</protein>
<sequence length="1683" mass="164966">MTIRQTRRTGQVARLLGGASIAVLVAYGPAMAQVVNITIDSTVPTPGDAFTAANVTGFDTTANNTQESRAAVTASIAGGALTTSDTGTDGSSVDVTENQFTASAQGNLFTLQTQNLGNVGSGTLGVLTGQFADATVSANITGTDATVTGTAAALQSSLDASNNTLTARTSINQASTVFSDDISADLASQLAQSNQSFAVGTNTPETLTRGNFDAQLLNVTGGGSVVANTQAVAETALASSALIDDSDILIAVTGVATGSALSVDNNELRATLTGNQGVTGTDVSVDTQFNSSAGVFSQQQIGAGAGDVTLSAGVTDSVLAVSLTDATNSSLTVDENVIGAQARGNVATLDGNGLNGLGNEGTFLNVSANDITAAGVAGGVISVDNAGTLSFSDGATASSSFGFLAATQQAVESAANGSITATNSSTALSVSARTVTNSAINVDDNTFFAIASANTGGTGIDLSATSVTASAGLASDQSLINTGVSALLGTSGVPAALTATATLDISDSSITLDDNIFVTEASGNTGRTSLTASADTTLQSSDTNDRGTAALDFTAGTATAAATDFGTIANQSIDANSDINAQGFTSLGVVAGADLDEDDNGNISGSTLSVSDNAQNSTASGNTLTNRIALSGNVVGVEDPADFADNEAVTTSLGSLQQLGSDVTAGSNTNLSITQDGFGSESLTDAIVSSSLLIDGNDNRARATGNTVDSIVSVTADTAIIGADATAATATATTGAPATLTAGGGTTLSTGQFSTGDVISATGVSTAQIAGDDSGDSTRSIVGSTASISDNITTGTAIANIGTSSIVLDAGTELTSNAALAAQQGNSADVTATATSDFGNSALTPLESGIELTGDVANSTLAIDNNTTLGTAMGNIATNALSVTATTIDRADSTAEGSTVLGFTTATTFATGADFAALNLQTQTGDILADVDNFGNVAVVGTLTDSSASLSGNALQGDAMSNDATNRITLDGSAGITDTTTALGSVQTSVGTVGTDLDANFQIVADGLTTSSAAIDGNQGFAAATSNRVVNEVSLSGNSISGEATTFADVGVTLEPQVGSQALADTSLSSVQTSLSGVTTDSTIVGRIGLDTSPVTGSSASVSDNFARAFGMGNEGVNRLGIDADTSFAGTTALTGTQVQIGAVSASALVDADIITDAGASLTGSSAAIDSNVAFARTMGNDQTNALTIDATTISGVSGNGDTGSIVALGDPTLPDPPAVLAVDREFTGDNIVSNFQGLRGDVTGSATVDGEIVIPANILNSSVSASENIAQSNVTGNRGNNLLDLNAATSVTGVSTLASEQGGRAPGAETNIVSSTATLNFDIDQAATTTVTSGALNVDGNVGFSSAFANDVTNRLNVSGTSVVGRNDELSVAGISATGVVSGDADNLLGNFQSRSNEQAVNSTATLTVDLLGSSTPDGTADSLGTSSVSVRDNFLDSTATSNRARNTLVLNADTALTAGGAVVNSQVSDSPVTSDVRLRAGVGSDNFGNVAGSSIALQDNTGIARASGNDAVNVLNARGGTGITGVAGSAGATFGVDAMGDPAPGVLNASGTFAMASNQVNTGAVRARAGFDGTDTESLFEARTGTLTGSSVAIGGNRLVADAVSNRVENRLTVNGSPSSQDVTTAITSRQVATGAVTSRVDSTRLASLNGAVSSSSVGLNGNTLSASAGGNIATTRLIRD</sequence>